<accession>A0A7W8GEB2</accession>
<comment type="caution">
    <text evidence="2">The sequence shown here is derived from an EMBL/GenBank/DDBJ whole genome shotgun (WGS) entry which is preliminary data.</text>
</comment>
<organism evidence="2 3">
    <name type="scientific">Deinococcus budaensis</name>
    <dbReference type="NCBI Taxonomy" id="1665626"/>
    <lineage>
        <taxon>Bacteria</taxon>
        <taxon>Thermotogati</taxon>
        <taxon>Deinococcota</taxon>
        <taxon>Deinococci</taxon>
        <taxon>Deinococcales</taxon>
        <taxon>Deinococcaceae</taxon>
        <taxon>Deinococcus</taxon>
    </lineage>
</organism>
<dbReference type="PRINTS" id="PR00412">
    <property type="entry name" value="EPOXHYDRLASE"/>
</dbReference>
<dbReference type="GO" id="GO:0003824">
    <property type="term" value="F:catalytic activity"/>
    <property type="evidence" value="ECO:0007669"/>
    <property type="project" value="InterPro"/>
</dbReference>
<dbReference type="PRINTS" id="PR00111">
    <property type="entry name" value="ABHYDROLASE"/>
</dbReference>
<sequence>MTAPTSTAVVPTFVAPSFVDVGGVRTRHVLAGEGHPVVLLHGIGRSLEDWTPTVEALAGAGQRVYAPDLIGFGYTDKPDVPYSLAGLARFVGHYLDALGETRPVTLVGNSLGGAVAQRFAVMFPARARGLILVNSAGFGPEVAGVLRALSVRGVGELLLRPTPRNARQTVQSLFHDPAFATEERVTQALELSRQPGAARAFLRVLRDLGDWRGVRAAWREDLQRRLAAQRLPTLIVWGDRDLILPARQLEAAREHHPHARIHLFPDTGHAPQLERADAFARLALDFLREVQA</sequence>
<feature type="domain" description="AB hydrolase-1" evidence="1">
    <location>
        <begin position="36"/>
        <end position="275"/>
    </location>
</feature>
<proteinExistence type="predicted"/>
<evidence type="ECO:0000313" key="2">
    <source>
        <dbReference type="EMBL" id="MBB5234009.1"/>
    </source>
</evidence>
<dbReference type="Gene3D" id="3.40.50.1820">
    <property type="entry name" value="alpha/beta hydrolase"/>
    <property type="match status" value="1"/>
</dbReference>
<dbReference type="PANTHER" id="PTHR46438:SF11">
    <property type="entry name" value="LIPASE-RELATED"/>
    <property type="match status" value="1"/>
</dbReference>
<gene>
    <name evidence="2" type="ORF">HNQ09_001447</name>
</gene>
<dbReference type="EMBL" id="JACHFN010000004">
    <property type="protein sequence ID" value="MBB5234009.1"/>
    <property type="molecule type" value="Genomic_DNA"/>
</dbReference>
<dbReference type="AlphaFoldDB" id="A0A7W8GEB2"/>
<keyword evidence="3" id="KW-1185">Reference proteome</keyword>
<dbReference type="InterPro" id="IPR000639">
    <property type="entry name" value="Epox_hydrolase-like"/>
</dbReference>
<dbReference type="PANTHER" id="PTHR46438">
    <property type="entry name" value="ALPHA/BETA-HYDROLASES SUPERFAMILY PROTEIN"/>
    <property type="match status" value="1"/>
</dbReference>
<evidence type="ECO:0000259" key="1">
    <source>
        <dbReference type="Pfam" id="PF00561"/>
    </source>
</evidence>
<dbReference type="Proteomes" id="UP000525389">
    <property type="component" value="Unassembled WGS sequence"/>
</dbReference>
<dbReference type="SUPFAM" id="SSF53474">
    <property type="entry name" value="alpha/beta-Hydrolases"/>
    <property type="match status" value="1"/>
</dbReference>
<evidence type="ECO:0000313" key="3">
    <source>
        <dbReference type="Proteomes" id="UP000525389"/>
    </source>
</evidence>
<name>A0A7W8GEB2_9DEIO</name>
<dbReference type="Pfam" id="PF00561">
    <property type="entry name" value="Abhydrolase_1"/>
    <property type="match status" value="1"/>
</dbReference>
<reference evidence="2 3" key="1">
    <citation type="submission" date="2020-08" db="EMBL/GenBank/DDBJ databases">
        <title>Genomic Encyclopedia of Type Strains, Phase IV (KMG-IV): sequencing the most valuable type-strain genomes for metagenomic binning, comparative biology and taxonomic classification.</title>
        <authorList>
            <person name="Goeker M."/>
        </authorList>
    </citation>
    <scope>NUCLEOTIDE SEQUENCE [LARGE SCALE GENOMIC DNA]</scope>
    <source>
        <strain evidence="2 3">DSM 101791</strain>
    </source>
</reference>
<dbReference type="InterPro" id="IPR000073">
    <property type="entry name" value="AB_hydrolase_1"/>
</dbReference>
<dbReference type="InterPro" id="IPR029058">
    <property type="entry name" value="AB_hydrolase_fold"/>
</dbReference>
<dbReference type="RefSeq" id="WP_343057648.1">
    <property type="nucleotide sequence ID" value="NZ_JACHFN010000004.1"/>
</dbReference>
<protein>
    <submittedName>
        <fullName evidence="2">Pimeloyl-ACP methyl ester carboxylesterase</fullName>
    </submittedName>
</protein>